<keyword evidence="7" id="KW-1185">Reference proteome</keyword>
<reference evidence="6 7" key="1">
    <citation type="submission" date="2019-12" db="EMBL/GenBank/DDBJ databases">
        <title>A genome sequence resource for the geographically widespread anthracnose pathogen Colletotrichum asianum.</title>
        <authorList>
            <person name="Meng Y."/>
        </authorList>
    </citation>
    <scope>NUCLEOTIDE SEQUENCE [LARGE SCALE GENOMIC DNA]</scope>
    <source>
        <strain evidence="6 7">ICMP 18580</strain>
    </source>
</reference>
<keyword evidence="4" id="KW-1133">Transmembrane helix</keyword>
<dbReference type="InterPro" id="IPR050300">
    <property type="entry name" value="GDXG_lipolytic_enzyme"/>
</dbReference>
<feature type="transmembrane region" description="Helical" evidence="4">
    <location>
        <begin position="13"/>
        <end position="37"/>
    </location>
</feature>
<feature type="domain" description="Alpha/beta hydrolase fold-3" evidence="5">
    <location>
        <begin position="125"/>
        <end position="354"/>
    </location>
</feature>
<dbReference type="SUPFAM" id="SSF53474">
    <property type="entry name" value="alpha/beta-Hydrolases"/>
    <property type="match status" value="1"/>
</dbReference>
<dbReference type="PANTHER" id="PTHR48081">
    <property type="entry name" value="AB HYDROLASE SUPERFAMILY PROTEIN C4A8.06C"/>
    <property type="match status" value="1"/>
</dbReference>
<dbReference type="InterPro" id="IPR013094">
    <property type="entry name" value="AB_hydrolase_3"/>
</dbReference>
<evidence type="ECO:0000256" key="4">
    <source>
        <dbReference type="SAM" id="Phobius"/>
    </source>
</evidence>
<dbReference type="Proteomes" id="UP000434172">
    <property type="component" value="Unassembled WGS sequence"/>
</dbReference>
<proteinExistence type="inferred from homology"/>
<gene>
    <name evidence="6" type="ORF">GQ607_013853</name>
</gene>
<keyword evidence="4" id="KW-0472">Membrane</keyword>
<dbReference type="PANTHER" id="PTHR48081:SF31">
    <property type="entry name" value="STERYL ACETYL HYDROLASE MUG81-RELATED"/>
    <property type="match status" value="1"/>
</dbReference>
<dbReference type="Gene3D" id="3.40.50.1820">
    <property type="entry name" value="alpha/beta hydrolase"/>
    <property type="match status" value="1"/>
</dbReference>
<sequence>MNPEFSLQEKLRLALRLIFIFPLQLLVNLVTVVSVAWFRGLPLRFYVLAAFAKTYLYSLRARQIQFVTPATRKTYDGWVRRKIQKANNVNDRAVLDRLSHDVDTLEDGKSFLLWVGDKRRAKTVVLFLHGGGYVIPLLDGHLDWSWRAYVTAGIEEDVETAVAVLEYTLCPEVKYPSQLTQAASALSHLIKSGFQPGDIALAGDSAGGNLVAQVLGHLVQPHPMVAQVQLAEPLGGACLVSPWLSDRTNDDSFTKNSNVDLLSSWPIQKAAGDILEETGPSENPTNPRSRVFSLHKHDIWDGGLSKVVKGLYVTAGEQEVFLNQDVEFVDKVRRGNPGLPVQLDLQPKYAHDFLVMEGNFKDGGECTEAMKTWWRSVLVPNREA</sequence>
<dbReference type="OrthoDB" id="2152029at2759"/>
<evidence type="ECO:0000259" key="5">
    <source>
        <dbReference type="Pfam" id="PF07859"/>
    </source>
</evidence>
<evidence type="ECO:0000313" key="6">
    <source>
        <dbReference type="EMBL" id="KAF0318894.1"/>
    </source>
</evidence>
<dbReference type="InterPro" id="IPR033140">
    <property type="entry name" value="Lipase_GDXG_put_SER_AS"/>
</dbReference>
<organism evidence="6 7">
    <name type="scientific">Colletotrichum asianum</name>
    <dbReference type="NCBI Taxonomy" id="702518"/>
    <lineage>
        <taxon>Eukaryota</taxon>
        <taxon>Fungi</taxon>
        <taxon>Dikarya</taxon>
        <taxon>Ascomycota</taxon>
        <taxon>Pezizomycotina</taxon>
        <taxon>Sordariomycetes</taxon>
        <taxon>Hypocreomycetidae</taxon>
        <taxon>Glomerellales</taxon>
        <taxon>Glomerellaceae</taxon>
        <taxon>Colletotrichum</taxon>
        <taxon>Colletotrichum gloeosporioides species complex</taxon>
    </lineage>
</organism>
<dbReference type="EMBL" id="WOWK01000103">
    <property type="protein sequence ID" value="KAF0318894.1"/>
    <property type="molecule type" value="Genomic_DNA"/>
</dbReference>
<evidence type="ECO:0000256" key="2">
    <source>
        <dbReference type="ARBA" id="ARBA00022801"/>
    </source>
</evidence>
<dbReference type="Pfam" id="PF07859">
    <property type="entry name" value="Abhydrolase_3"/>
    <property type="match status" value="1"/>
</dbReference>
<dbReference type="AlphaFoldDB" id="A0A8H3ZGJ1"/>
<comment type="similarity">
    <text evidence="1">Belongs to the 'GDXG' lipolytic enzyme family.</text>
</comment>
<dbReference type="GO" id="GO:0016787">
    <property type="term" value="F:hydrolase activity"/>
    <property type="evidence" value="ECO:0007669"/>
    <property type="project" value="UniProtKB-KW"/>
</dbReference>
<comment type="caution">
    <text evidence="6">The sequence shown here is derived from an EMBL/GenBank/DDBJ whole genome shotgun (WGS) entry which is preliminary data.</text>
</comment>
<keyword evidence="4" id="KW-0812">Transmembrane</keyword>
<accession>A0A8H3ZGJ1</accession>
<dbReference type="PROSITE" id="PS01174">
    <property type="entry name" value="LIPASE_GDXG_SER"/>
    <property type="match status" value="1"/>
</dbReference>
<keyword evidence="2 6" id="KW-0378">Hydrolase</keyword>
<evidence type="ECO:0000256" key="3">
    <source>
        <dbReference type="PROSITE-ProRule" id="PRU10038"/>
    </source>
</evidence>
<protein>
    <submittedName>
        <fullName evidence="6">Alpha beta hydrolase fold protein</fullName>
    </submittedName>
</protein>
<dbReference type="InterPro" id="IPR029058">
    <property type="entry name" value="AB_hydrolase_fold"/>
</dbReference>
<evidence type="ECO:0000256" key="1">
    <source>
        <dbReference type="ARBA" id="ARBA00010515"/>
    </source>
</evidence>
<evidence type="ECO:0000313" key="7">
    <source>
        <dbReference type="Proteomes" id="UP000434172"/>
    </source>
</evidence>
<feature type="active site" evidence="3">
    <location>
        <position position="205"/>
    </location>
</feature>
<name>A0A8H3ZGJ1_9PEZI</name>